<dbReference type="InterPro" id="IPR009078">
    <property type="entry name" value="Ferritin-like_SF"/>
</dbReference>
<dbReference type="Pfam" id="PF13668">
    <property type="entry name" value="Ferritin_2"/>
    <property type="match status" value="1"/>
</dbReference>
<evidence type="ECO:0008006" key="4">
    <source>
        <dbReference type="Google" id="ProtNLM"/>
    </source>
</evidence>
<dbReference type="AlphaFoldDB" id="A0A2W5TD84"/>
<comment type="caution">
    <text evidence="2">The sequence shown here is derived from an EMBL/GenBank/DDBJ whole genome shotgun (WGS) entry which is preliminary data.</text>
</comment>
<gene>
    <name evidence="2" type="ORF">DI536_14890</name>
</gene>
<dbReference type="SUPFAM" id="SSF47240">
    <property type="entry name" value="Ferritin-like"/>
    <property type="match status" value="1"/>
</dbReference>
<feature type="region of interest" description="Disordered" evidence="1">
    <location>
        <begin position="1"/>
        <end position="45"/>
    </location>
</feature>
<organism evidence="2 3">
    <name type="scientific">Archangium gephyra</name>
    <dbReference type="NCBI Taxonomy" id="48"/>
    <lineage>
        <taxon>Bacteria</taxon>
        <taxon>Pseudomonadati</taxon>
        <taxon>Myxococcota</taxon>
        <taxon>Myxococcia</taxon>
        <taxon>Myxococcales</taxon>
        <taxon>Cystobacterineae</taxon>
        <taxon>Archangiaceae</taxon>
        <taxon>Archangium</taxon>
    </lineage>
</organism>
<evidence type="ECO:0000313" key="3">
    <source>
        <dbReference type="Proteomes" id="UP000249061"/>
    </source>
</evidence>
<dbReference type="InterPro" id="IPR012347">
    <property type="entry name" value="Ferritin-like"/>
</dbReference>
<accession>A0A2W5TD84</accession>
<name>A0A2W5TD84_9BACT</name>
<protein>
    <recommendedName>
        <fullName evidence="4">Ferritin-like domain-containing protein</fullName>
    </recommendedName>
</protein>
<reference evidence="2 3" key="1">
    <citation type="submission" date="2017-08" db="EMBL/GenBank/DDBJ databases">
        <title>Infants hospitalized years apart are colonized by the same room-sourced microbial strains.</title>
        <authorList>
            <person name="Brooks B."/>
            <person name="Olm M.R."/>
            <person name="Firek B.A."/>
            <person name="Baker R."/>
            <person name="Thomas B.C."/>
            <person name="Morowitz M.J."/>
            <person name="Banfield J.F."/>
        </authorList>
    </citation>
    <scope>NUCLEOTIDE SEQUENCE [LARGE SCALE GENOMIC DNA]</scope>
    <source>
        <strain evidence="2">S2_003_000_R2_14</strain>
    </source>
</reference>
<dbReference type="EMBL" id="QFQP01000011">
    <property type="protein sequence ID" value="PZR12842.1"/>
    <property type="molecule type" value="Genomic_DNA"/>
</dbReference>
<proteinExistence type="predicted"/>
<sequence length="268" mass="28370">MKRTDARQHVSFHRRKERTDRQPAPYLSVTPIGGAPMSKQDEAPLSRRDAVLRTAAGLGMAALLVKSSTARAQSTDDTAILKALIRAERNAIATYEAGAGVIDAAPNTDPLYGFRGIVKAIALHFRQQHVDHEAKLVKYLTTQSGVDDVGGGSAQIPSGFVANIKNVVDLATNAEKAAAIAYTDVQKSLTRSDNAELAAAIGSDETQHFVVLQLVARGFVVPPAAVAGMDASALASTAAKFAPRSFTVAIDGALGLDDPNFPYYDVTR</sequence>
<dbReference type="Gene3D" id="1.20.1260.10">
    <property type="match status" value="1"/>
</dbReference>
<dbReference type="Proteomes" id="UP000249061">
    <property type="component" value="Unassembled WGS sequence"/>
</dbReference>
<evidence type="ECO:0000313" key="2">
    <source>
        <dbReference type="EMBL" id="PZR12842.1"/>
    </source>
</evidence>
<evidence type="ECO:0000256" key="1">
    <source>
        <dbReference type="SAM" id="MobiDB-lite"/>
    </source>
</evidence>